<evidence type="ECO:0008006" key="4">
    <source>
        <dbReference type="Google" id="ProtNLM"/>
    </source>
</evidence>
<comment type="caution">
    <text evidence="2">The sequence shown here is derived from an EMBL/GenBank/DDBJ whole genome shotgun (WGS) entry which is preliminary data.</text>
</comment>
<evidence type="ECO:0000313" key="3">
    <source>
        <dbReference type="Proteomes" id="UP001361239"/>
    </source>
</evidence>
<gene>
    <name evidence="2" type="ORF">WG901_18995</name>
</gene>
<evidence type="ECO:0000256" key="1">
    <source>
        <dbReference type="SAM" id="MobiDB-lite"/>
    </source>
</evidence>
<accession>A0ABU8S082</accession>
<proteinExistence type="predicted"/>
<reference evidence="2 3" key="1">
    <citation type="submission" date="2024-03" db="EMBL/GenBank/DDBJ databases">
        <authorList>
            <person name="Jo J.-H."/>
        </authorList>
    </citation>
    <scope>NUCLEOTIDE SEQUENCE [LARGE SCALE GENOMIC DNA]</scope>
    <source>
        <strain evidence="2 3">PS1R-30</strain>
    </source>
</reference>
<sequence length="94" mass="10036">MIFALILFGCADDGSQCQKLAATPKHYEARVLCEADAEMALESDVALSADYPSVEARCLPISANVAMSSGEPRENQPVASLRLASVQSAQPRPR</sequence>
<name>A0ABU8S082_9SPHN</name>
<protein>
    <recommendedName>
        <fullName evidence="4">Lipoprotein</fullName>
    </recommendedName>
</protein>
<keyword evidence="3" id="KW-1185">Reference proteome</keyword>
<dbReference type="EMBL" id="JBBHJZ010000004">
    <property type="protein sequence ID" value="MEJ5978748.1"/>
    <property type="molecule type" value="Genomic_DNA"/>
</dbReference>
<dbReference type="RefSeq" id="WP_339588686.1">
    <property type="nucleotide sequence ID" value="NZ_JBBHJZ010000004.1"/>
</dbReference>
<feature type="region of interest" description="Disordered" evidence="1">
    <location>
        <begin position="68"/>
        <end position="94"/>
    </location>
</feature>
<organism evidence="2 3">
    <name type="scientific">Novosphingobium anseongense</name>
    <dbReference type="NCBI Taxonomy" id="3133436"/>
    <lineage>
        <taxon>Bacteria</taxon>
        <taxon>Pseudomonadati</taxon>
        <taxon>Pseudomonadota</taxon>
        <taxon>Alphaproteobacteria</taxon>
        <taxon>Sphingomonadales</taxon>
        <taxon>Sphingomonadaceae</taxon>
        <taxon>Novosphingobium</taxon>
    </lineage>
</organism>
<dbReference type="Proteomes" id="UP001361239">
    <property type="component" value="Unassembled WGS sequence"/>
</dbReference>
<feature type="compositionally biased region" description="Polar residues" evidence="1">
    <location>
        <begin position="85"/>
        <end position="94"/>
    </location>
</feature>
<evidence type="ECO:0000313" key="2">
    <source>
        <dbReference type="EMBL" id="MEJ5978748.1"/>
    </source>
</evidence>